<reference evidence="10 11" key="1">
    <citation type="journal article" date="2010" name="Genome Biol. Evol.">
        <title>Functional convergence in reduced genomes of bacterial symbionts spanning 200 My of evolution.</title>
        <authorList>
            <person name="McCutcheon J.P."/>
            <person name="Moran N.A."/>
        </authorList>
    </citation>
    <scope>NUCLEOTIDE SEQUENCE [LARGE SCALE GENOMIC DNA]</scope>
    <source>
        <strain evidence="10 11">CARI</strain>
    </source>
</reference>
<dbReference type="InterPro" id="IPR006073">
    <property type="entry name" value="GTP-bd"/>
</dbReference>
<dbReference type="HOGENOM" id="CLU_011747_2_0_4"/>
<feature type="domain" description="Obg" evidence="9">
    <location>
        <begin position="1"/>
        <end position="158"/>
    </location>
</feature>
<dbReference type="PROSITE" id="PS51710">
    <property type="entry name" value="G_OBG"/>
    <property type="match status" value="1"/>
</dbReference>
<keyword evidence="6" id="KW-0460">Magnesium</keyword>
<dbReference type="Gene3D" id="3.40.50.300">
    <property type="entry name" value="P-loop containing nucleotide triphosphate hydrolases"/>
    <property type="match status" value="1"/>
</dbReference>
<keyword evidence="4" id="KW-0547">Nucleotide-binding</keyword>
<evidence type="ECO:0000256" key="5">
    <source>
        <dbReference type="ARBA" id="ARBA00022801"/>
    </source>
</evidence>
<dbReference type="EMBL" id="CP002161">
    <property type="protein sequence ID" value="ADM89781.1"/>
    <property type="molecule type" value="Genomic_DNA"/>
</dbReference>
<dbReference type="Gene3D" id="2.70.210.12">
    <property type="entry name" value="GTP1/OBG domain"/>
    <property type="match status" value="1"/>
</dbReference>
<dbReference type="InterPro" id="IPR045086">
    <property type="entry name" value="OBG_GTPase"/>
</dbReference>
<evidence type="ECO:0000256" key="2">
    <source>
        <dbReference type="ARBA" id="ARBA00022490"/>
    </source>
</evidence>
<organism evidence="10 11">
    <name type="scientific">Zinderia insecticola (strain CARI)</name>
    <dbReference type="NCBI Taxonomy" id="871271"/>
    <lineage>
        <taxon>Bacteria</taxon>
        <taxon>Pseudomonadati</taxon>
        <taxon>Pseudomonadota</taxon>
        <taxon>Betaproteobacteria</taxon>
        <taxon>Burkholderiales</taxon>
        <taxon>Oxalobacteraceae</taxon>
        <taxon>Candidatus Zinderia</taxon>
    </lineage>
</organism>
<comment type="similarity">
    <text evidence="1">Belongs to the TRAFAC class OBG-HflX-like GTPase superfamily. OBG GTPase family.</text>
</comment>
<dbReference type="Pfam" id="PF01018">
    <property type="entry name" value="GTP1_OBG"/>
    <property type="match status" value="1"/>
</dbReference>
<dbReference type="GO" id="GO:0003924">
    <property type="term" value="F:GTPase activity"/>
    <property type="evidence" value="ECO:0007669"/>
    <property type="project" value="InterPro"/>
</dbReference>
<evidence type="ECO:0000259" key="9">
    <source>
        <dbReference type="PROSITE" id="PS51883"/>
    </source>
</evidence>
<evidence type="ECO:0000313" key="10">
    <source>
        <dbReference type="EMBL" id="ADM89781.1"/>
    </source>
</evidence>
<evidence type="ECO:0000256" key="3">
    <source>
        <dbReference type="ARBA" id="ARBA00022723"/>
    </source>
</evidence>
<feature type="domain" description="OBG-type G" evidence="8">
    <location>
        <begin position="159"/>
        <end position="333"/>
    </location>
</feature>
<dbReference type="InterPro" id="IPR036726">
    <property type="entry name" value="GTP1_OBG_dom_sf"/>
</dbReference>
<dbReference type="STRING" id="871271.ZICARI_176"/>
<dbReference type="PRINTS" id="PR00326">
    <property type="entry name" value="GTP1OBG"/>
</dbReference>
<sequence>MKFIDETKILLEGGKGGNGLISFNFIKNKSNLIPNGGNGGNGGNIWIKCNKKINTLINFKYKKNFKAQNGKNGKNFNKKGKNGKNLFLEVPIGTKIKDIKNNIWYKELKKNNDKLLIVKGGLGGLGNKNFKKKNITYSDIYKGKIGEKKYIYIKIIIFSEIGLLGLPNSGKSTFLSKNSNSKTKIDNYNFTTLYPELGITFLTKKKKFSITDIPGIIKNSYKNKGLGIKFLKHLKKTKLILYIIDITNFFIYKNNIKYILKILFNLKKYKMKLFNKPKWIIINKIDKISNIKIIKIISLILLKLKINLPIYKISSIKKKNNNKLIYDIYNFLN</sequence>
<dbReference type="KEGG" id="zin:ZICARI_176"/>
<evidence type="ECO:0000256" key="4">
    <source>
        <dbReference type="ARBA" id="ARBA00022741"/>
    </source>
</evidence>
<dbReference type="InterPro" id="IPR031167">
    <property type="entry name" value="G_OBG"/>
</dbReference>
<dbReference type="GO" id="GO:0000287">
    <property type="term" value="F:magnesium ion binding"/>
    <property type="evidence" value="ECO:0007669"/>
    <property type="project" value="InterPro"/>
</dbReference>
<accession>E0TJ04</accession>
<keyword evidence="2" id="KW-0963">Cytoplasm</keyword>
<name>E0TJ04_ZINIC</name>
<dbReference type="FunFam" id="2.70.210.12:FF:000001">
    <property type="entry name" value="GTPase Obg"/>
    <property type="match status" value="1"/>
</dbReference>
<dbReference type="NCBIfam" id="TIGR02729">
    <property type="entry name" value="Obg_CgtA"/>
    <property type="match status" value="1"/>
</dbReference>
<dbReference type="AlphaFoldDB" id="E0TJ04"/>
<keyword evidence="7" id="KW-0342">GTP-binding</keyword>
<reference key="2">
    <citation type="submission" date="2010-08" db="EMBL/GenBank/DDBJ databases">
        <title>Functional convergence in reduced genomes of bacterial symbionts spanning 200 million years of evolution.</title>
        <authorList>
            <person name="McCutcheon J.P."/>
            <person name="Moran N.A."/>
        </authorList>
    </citation>
    <scope>NUCLEOTIDE SEQUENCE</scope>
    <source>
        <strain>CARI</strain>
    </source>
</reference>
<dbReference type="SUPFAM" id="SSF82051">
    <property type="entry name" value="Obg GTP-binding protein N-terminal domain"/>
    <property type="match status" value="1"/>
</dbReference>
<dbReference type="InterPro" id="IPR006169">
    <property type="entry name" value="GTP1_OBG_dom"/>
</dbReference>
<dbReference type="NCBIfam" id="NF008956">
    <property type="entry name" value="PRK12299.1"/>
    <property type="match status" value="1"/>
</dbReference>
<gene>
    <name evidence="10" type="ordered locus">ZICARI_176</name>
</gene>
<keyword evidence="11" id="KW-1185">Reference proteome</keyword>
<dbReference type="GO" id="GO:0042254">
    <property type="term" value="P:ribosome biogenesis"/>
    <property type="evidence" value="ECO:0007669"/>
    <property type="project" value="UniProtKB-UniRule"/>
</dbReference>
<evidence type="ECO:0000259" key="8">
    <source>
        <dbReference type="PROSITE" id="PS51710"/>
    </source>
</evidence>
<evidence type="ECO:0000256" key="1">
    <source>
        <dbReference type="ARBA" id="ARBA00007699"/>
    </source>
</evidence>
<dbReference type="GO" id="GO:0043022">
    <property type="term" value="F:ribosome binding"/>
    <property type="evidence" value="ECO:0007669"/>
    <property type="project" value="UniProtKB-ARBA"/>
</dbReference>
<dbReference type="Pfam" id="PF01926">
    <property type="entry name" value="MMR_HSR1"/>
    <property type="match status" value="1"/>
</dbReference>
<evidence type="ECO:0000256" key="7">
    <source>
        <dbReference type="ARBA" id="ARBA00023134"/>
    </source>
</evidence>
<keyword evidence="5" id="KW-0378">Hydrolase</keyword>
<dbReference type="Proteomes" id="UP000001303">
    <property type="component" value="Chromosome"/>
</dbReference>
<dbReference type="PANTHER" id="PTHR11702:SF31">
    <property type="entry name" value="MITOCHONDRIAL RIBOSOME-ASSOCIATED GTPASE 2"/>
    <property type="match status" value="1"/>
</dbReference>
<evidence type="ECO:0000256" key="6">
    <source>
        <dbReference type="ARBA" id="ARBA00022842"/>
    </source>
</evidence>
<dbReference type="SUPFAM" id="SSF52540">
    <property type="entry name" value="P-loop containing nucleoside triphosphate hydrolases"/>
    <property type="match status" value="1"/>
</dbReference>
<dbReference type="InterPro" id="IPR014100">
    <property type="entry name" value="GTP-bd_Obg/CgtA"/>
</dbReference>
<dbReference type="InterPro" id="IPR027417">
    <property type="entry name" value="P-loop_NTPase"/>
</dbReference>
<dbReference type="GO" id="GO:0005525">
    <property type="term" value="F:GTP binding"/>
    <property type="evidence" value="ECO:0007669"/>
    <property type="project" value="UniProtKB-KW"/>
</dbReference>
<dbReference type="PROSITE" id="PS51883">
    <property type="entry name" value="OBG"/>
    <property type="match status" value="1"/>
</dbReference>
<keyword evidence="3" id="KW-0479">Metal-binding</keyword>
<proteinExistence type="inferred from homology"/>
<protein>
    <submittedName>
        <fullName evidence="10">Putative Obg family GTPase CgtA</fullName>
    </submittedName>
</protein>
<dbReference type="PANTHER" id="PTHR11702">
    <property type="entry name" value="DEVELOPMENTALLY REGULATED GTP-BINDING PROTEIN-RELATED"/>
    <property type="match status" value="1"/>
</dbReference>
<evidence type="ECO:0000313" key="11">
    <source>
        <dbReference type="Proteomes" id="UP000001303"/>
    </source>
</evidence>
<dbReference type="PIRSF" id="PIRSF002401">
    <property type="entry name" value="GTP_bd_Obg/CgtA"/>
    <property type="match status" value="1"/>
</dbReference>